<dbReference type="RefSeq" id="WP_346786074.1">
    <property type="nucleotide sequence ID" value="NZ_JBDLBR010000006.1"/>
</dbReference>
<protein>
    <submittedName>
        <fullName evidence="2">CHAP domain-containing protein</fullName>
    </submittedName>
</protein>
<evidence type="ECO:0000313" key="2">
    <source>
        <dbReference type="EMBL" id="MEN7538503.1"/>
    </source>
</evidence>
<dbReference type="Pfam" id="PF05257">
    <property type="entry name" value="CHAP"/>
    <property type="match status" value="1"/>
</dbReference>
<name>A0ABV0D054_9SPHN</name>
<dbReference type="EMBL" id="JBDLBR010000006">
    <property type="protein sequence ID" value="MEN7538503.1"/>
    <property type="molecule type" value="Genomic_DNA"/>
</dbReference>
<dbReference type="Proteomes" id="UP001484535">
    <property type="component" value="Unassembled WGS sequence"/>
</dbReference>
<accession>A0ABV0D054</accession>
<dbReference type="Gene3D" id="3.90.1720.10">
    <property type="entry name" value="endopeptidase domain like (from Nostoc punctiforme)"/>
    <property type="match status" value="1"/>
</dbReference>
<evidence type="ECO:0000259" key="1">
    <source>
        <dbReference type="PROSITE" id="PS50911"/>
    </source>
</evidence>
<dbReference type="SUPFAM" id="SSF54001">
    <property type="entry name" value="Cysteine proteinases"/>
    <property type="match status" value="1"/>
</dbReference>
<dbReference type="PROSITE" id="PS50911">
    <property type="entry name" value="CHAP"/>
    <property type="match status" value="1"/>
</dbReference>
<feature type="domain" description="Peptidase C51" evidence="1">
    <location>
        <begin position="1"/>
        <end position="112"/>
    </location>
</feature>
<dbReference type="InterPro" id="IPR038765">
    <property type="entry name" value="Papain-like_cys_pep_sf"/>
</dbReference>
<reference evidence="2 3" key="1">
    <citation type="submission" date="2024-05" db="EMBL/GenBank/DDBJ databases">
        <authorList>
            <person name="Park S."/>
        </authorList>
    </citation>
    <scope>NUCLEOTIDE SEQUENCE [LARGE SCALE GENOMIC DNA]</scope>
    <source>
        <strain evidence="2 3">DGU5</strain>
    </source>
</reference>
<gene>
    <name evidence="2" type="ORF">ABDJ38_15085</name>
</gene>
<sequence>MMAALTAQPAQARLQCVPYARDHSGIAIHGNAHLWWSAAEGRYARGQEPQVGAVMAFSSSRAMPLGHVAVVSEVIDDRHILIDHANWSRPGGIETGVPVVDVSEAGDWSEVRVWYGPIGALGSRHNPIAGFIYADSPPAALPLIEVAEAEVSTNVGG</sequence>
<evidence type="ECO:0000313" key="3">
    <source>
        <dbReference type="Proteomes" id="UP001484535"/>
    </source>
</evidence>
<comment type="caution">
    <text evidence="2">The sequence shown here is derived from an EMBL/GenBank/DDBJ whole genome shotgun (WGS) entry which is preliminary data.</text>
</comment>
<keyword evidence="3" id="KW-1185">Reference proteome</keyword>
<proteinExistence type="predicted"/>
<dbReference type="InterPro" id="IPR007921">
    <property type="entry name" value="CHAP_dom"/>
</dbReference>
<organism evidence="2 3">
    <name type="scientific">Aurantiacibacter flavus</name>
    <dbReference type="NCBI Taxonomy" id="3145232"/>
    <lineage>
        <taxon>Bacteria</taxon>
        <taxon>Pseudomonadati</taxon>
        <taxon>Pseudomonadota</taxon>
        <taxon>Alphaproteobacteria</taxon>
        <taxon>Sphingomonadales</taxon>
        <taxon>Erythrobacteraceae</taxon>
        <taxon>Aurantiacibacter</taxon>
    </lineage>
</organism>